<accession>A0A655BY07</accession>
<reference evidence="1 2" key="1">
    <citation type="submission" date="2015-03" db="EMBL/GenBank/DDBJ databases">
        <authorList>
            <consortium name="Pathogen Informatics"/>
        </authorList>
    </citation>
    <scope>NUCLEOTIDE SEQUENCE [LARGE SCALE GENOMIC DNA]</scope>
    <source>
        <strain evidence="1 2">3476</strain>
    </source>
</reference>
<gene>
    <name evidence="1" type="ORF">ERS008202_01227</name>
</gene>
<proteinExistence type="predicted"/>
<protein>
    <submittedName>
        <fullName evidence="1">Uncharacterized protein</fullName>
    </submittedName>
</protein>
<dbReference type="Proteomes" id="UP000039541">
    <property type="component" value="Unassembled WGS sequence"/>
</dbReference>
<sequence length="287" mass="32435">MSDTWPAGRSRETTVGNQCDFSVEAFVIHDGIGCHQHFRCARAFCAFVANENDVAGFDMVMDDGLLSVFFGVKDPSRTGMVVHIRRTGRVFNDRSFRRDVAFQYRNRPFFGGIFWFTDHLLRTDFVIVEVTVVAGKEARLMEHFQVVAERTASNGKNIKIQIIAQIPLHHWHAASEPHHFGNVFTAGLNIGQIRDFVIDPIKQFGLQLPSKFMSDGRKVDHRIGAATNSSMDFDSIFKRRRSQDLMGGDIFLRQIQRLVACGSGNAANFRQGRWQQSAAWQGQPQGL</sequence>
<organism evidence="1 2">
    <name type="scientific">Salmonella enterica subsp. enterica serovar Bovismorbificans</name>
    <dbReference type="NCBI Taxonomy" id="58097"/>
    <lineage>
        <taxon>Bacteria</taxon>
        <taxon>Pseudomonadati</taxon>
        <taxon>Pseudomonadota</taxon>
        <taxon>Gammaproteobacteria</taxon>
        <taxon>Enterobacterales</taxon>
        <taxon>Enterobacteriaceae</taxon>
        <taxon>Salmonella</taxon>
    </lineage>
</organism>
<evidence type="ECO:0000313" key="1">
    <source>
        <dbReference type="EMBL" id="CNT85741.1"/>
    </source>
</evidence>
<dbReference type="EMBL" id="CQPC01000011">
    <property type="protein sequence ID" value="CNT85741.1"/>
    <property type="molecule type" value="Genomic_DNA"/>
</dbReference>
<name>A0A655BY07_SALET</name>
<dbReference type="AlphaFoldDB" id="A0A655BY07"/>
<evidence type="ECO:0000313" key="2">
    <source>
        <dbReference type="Proteomes" id="UP000039541"/>
    </source>
</evidence>